<proteinExistence type="predicted"/>
<dbReference type="Pfam" id="PF00501">
    <property type="entry name" value="AMP-binding"/>
    <property type="match status" value="1"/>
</dbReference>
<evidence type="ECO:0000256" key="8">
    <source>
        <dbReference type="ARBA" id="ARBA00022777"/>
    </source>
</evidence>
<dbReference type="FunFam" id="3.30.300.30:FF:000015">
    <property type="entry name" value="Nonribosomal peptide synthase SidD"/>
    <property type="match status" value="1"/>
</dbReference>
<dbReference type="InterPro" id="IPR020845">
    <property type="entry name" value="AMP-binding_CS"/>
</dbReference>
<keyword evidence="6" id="KW-0808">Transferase</keyword>
<evidence type="ECO:0000313" key="15">
    <source>
        <dbReference type="EMBL" id="KUI68028.1"/>
    </source>
</evidence>
<dbReference type="GO" id="GO:0004674">
    <property type="term" value="F:protein serine/threonine kinase activity"/>
    <property type="evidence" value="ECO:0007669"/>
    <property type="project" value="UniProtKB-KW"/>
</dbReference>
<dbReference type="InterPro" id="IPR042099">
    <property type="entry name" value="ANL_N_sf"/>
</dbReference>
<dbReference type="FunFam" id="1.10.510.10:FF:000121">
    <property type="entry name" value="Serine/threonine-protein kinase nrc-2"/>
    <property type="match status" value="1"/>
</dbReference>
<keyword evidence="16" id="KW-1185">Reference proteome</keyword>
<dbReference type="InterPro" id="IPR020806">
    <property type="entry name" value="PKS_PP-bd"/>
</dbReference>
<dbReference type="GO" id="GO:0005737">
    <property type="term" value="C:cytoplasm"/>
    <property type="evidence" value="ECO:0007669"/>
    <property type="project" value="TreeGrafter"/>
</dbReference>
<evidence type="ECO:0000256" key="4">
    <source>
        <dbReference type="ARBA" id="ARBA00022553"/>
    </source>
</evidence>
<keyword evidence="8 15" id="KW-0418">Kinase</keyword>
<dbReference type="SUPFAM" id="SSF47336">
    <property type="entry name" value="ACP-like"/>
    <property type="match status" value="2"/>
</dbReference>
<dbReference type="FunFam" id="3.30.200.20:FF:000078">
    <property type="entry name" value="Serine/threonine-protein kinase nrc-2"/>
    <property type="match status" value="1"/>
</dbReference>
<dbReference type="InterPro" id="IPR023213">
    <property type="entry name" value="CAT-like_dom_sf"/>
</dbReference>
<dbReference type="EMBL" id="CM003100">
    <property type="protein sequence ID" value="KUI68028.1"/>
    <property type="molecule type" value="Genomic_DNA"/>
</dbReference>
<dbReference type="Pfam" id="PF00550">
    <property type="entry name" value="PP-binding"/>
    <property type="match status" value="2"/>
</dbReference>
<reference evidence="15" key="1">
    <citation type="submission" date="2014-12" db="EMBL/GenBank/DDBJ databases">
        <title>Genome Sequence of Valsa Canker Pathogens Uncovers a Specific Adaption of Colonization on Woody Bark.</title>
        <authorList>
            <person name="Yin Z."/>
            <person name="Liu H."/>
            <person name="Gao X."/>
            <person name="Li Z."/>
            <person name="Song N."/>
            <person name="Ke X."/>
            <person name="Dai Q."/>
            <person name="Wu Y."/>
            <person name="Sun Y."/>
            <person name="Xu J.-R."/>
            <person name="Kang Z.K."/>
            <person name="Wang L."/>
            <person name="Huang L."/>
        </authorList>
    </citation>
    <scope>NUCLEOTIDE SEQUENCE [LARGE SCALE GENOMIC DNA]</scope>
    <source>
        <strain evidence="15">03-8</strain>
    </source>
</reference>
<evidence type="ECO:0000256" key="11">
    <source>
        <dbReference type="ARBA" id="ARBA00048679"/>
    </source>
</evidence>
<dbReference type="PANTHER" id="PTHR45527">
    <property type="entry name" value="NONRIBOSOMAL PEPTIDE SYNTHETASE"/>
    <property type="match status" value="1"/>
</dbReference>
<dbReference type="Pfam" id="PF00069">
    <property type="entry name" value="Pkinase"/>
    <property type="match status" value="1"/>
</dbReference>
<protein>
    <recommendedName>
        <fullName evidence="1">non-specific serine/threonine protein kinase</fullName>
        <ecNumber evidence="1">2.7.11.1</ecNumber>
    </recommendedName>
</protein>
<comment type="catalytic activity">
    <reaction evidence="11">
        <text>L-seryl-[protein] + ATP = O-phospho-L-seryl-[protein] + ADP + H(+)</text>
        <dbReference type="Rhea" id="RHEA:17989"/>
        <dbReference type="Rhea" id="RHEA-COMP:9863"/>
        <dbReference type="Rhea" id="RHEA-COMP:11604"/>
        <dbReference type="ChEBI" id="CHEBI:15378"/>
        <dbReference type="ChEBI" id="CHEBI:29999"/>
        <dbReference type="ChEBI" id="CHEBI:30616"/>
        <dbReference type="ChEBI" id="CHEBI:83421"/>
        <dbReference type="ChEBI" id="CHEBI:456216"/>
        <dbReference type="EC" id="2.7.11.1"/>
    </reaction>
</comment>
<dbReference type="InterPro" id="IPR001242">
    <property type="entry name" value="Condensation_dom"/>
</dbReference>
<evidence type="ECO:0000259" key="14">
    <source>
        <dbReference type="PROSITE" id="PS50075"/>
    </source>
</evidence>
<dbReference type="GO" id="GO:0016874">
    <property type="term" value="F:ligase activity"/>
    <property type="evidence" value="ECO:0007669"/>
    <property type="project" value="UniProtKB-KW"/>
</dbReference>
<dbReference type="SUPFAM" id="SSF52777">
    <property type="entry name" value="CoA-dependent acyltransferases"/>
    <property type="match status" value="4"/>
</dbReference>
<dbReference type="PANTHER" id="PTHR45527:SF12">
    <property type="entry name" value="NONRIBOSOMAL PEPTIDE SYNTHETASE IVOA"/>
    <property type="match status" value="1"/>
</dbReference>
<feature type="region of interest" description="Disordered" evidence="12">
    <location>
        <begin position="1647"/>
        <end position="1714"/>
    </location>
</feature>
<dbReference type="SUPFAM" id="SSF56112">
    <property type="entry name" value="Protein kinase-like (PK-like)"/>
    <property type="match status" value="1"/>
</dbReference>
<keyword evidence="3" id="KW-0723">Serine/threonine-protein kinase</keyword>
<evidence type="ECO:0000256" key="3">
    <source>
        <dbReference type="ARBA" id="ARBA00022527"/>
    </source>
</evidence>
<dbReference type="CDD" id="cd19545">
    <property type="entry name" value="FUM14_C_NRPS-like"/>
    <property type="match status" value="1"/>
</dbReference>
<dbReference type="EC" id="2.7.11.1" evidence="1"/>
<dbReference type="SMART" id="SM00823">
    <property type="entry name" value="PKS_PP"/>
    <property type="match status" value="2"/>
</dbReference>
<dbReference type="Gene3D" id="3.30.200.20">
    <property type="entry name" value="Phosphorylase Kinase, domain 1"/>
    <property type="match status" value="1"/>
</dbReference>
<name>A0A194VVW1_CYTMA</name>
<dbReference type="InterPro" id="IPR011009">
    <property type="entry name" value="Kinase-like_dom_sf"/>
</dbReference>
<dbReference type="CDD" id="cd05918">
    <property type="entry name" value="A_NRPS_SidN3_like"/>
    <property type="match status" value="1"/>
</dbReference>
<organism evidence="15 16">
    <name type="scientific">Cytospora mali</name>
    <name type="common">Apple Valsa canker fungus</name>
    <name type="synonym">Valsa mali</name>
    <dbReference type="NCBI Taxonomy" id="578113"/>
    <lineage>
        <taxon>Eukaryota</taxon>
        <taxon>Fungi</taxon>
        <taxon>Dikarya</taxon>
        <taxon>Ascomycota</taxon>
        <taxon>Pezizomycotina</taxon>
        <taxon>Sordariomycetes</taxon>
        <taxon>Sordariomycetidae</taxon>
        <taxon>Diaporthales</taxon>
        <taxon>Cytosporaceae</taxon>
        <taxon>Cytospora</taxon>
    </lineage>
</organism>
<feature type="region of interest" description="Disordered" evidence="12">
    <location>
        <begin position="2185"/>
        <end position="2205"/>
    </location>
</feature>
<dbReference type="InterPro" id="IPR009081">
    <property type="entry name" value="PP-bd_ACP"/>
</dbReference>
<keyword evidence="4" id="KW-0597">Phosphoprotein</keyword>
<keyword evidence="7" id="KW-0547">Nucleotide-binding</keyword>
<dbReference type="PROSITE" id="PS00108">
    <property type="entry name" value="PROTEIN_KINASE_ST"/>
    <property type="match status" value="1"/>
</dbReference>
<keyword evidence="5" id="KW-0436">Ligase</keyword>
<dbReference type="InterPro" id="IPR036736">
    <property type="entry name" value="ACP-like_sf"/>
</dbReference>
<dbReference type="PROSITE" id="PS00012">
    <property type="entry name" value="PHOSPHOPANTETHEINE"/>
    <property type="match status" value="1"/>
</dbReference>
<feature type="domain" description="Carrier" evidence="14">
    <location>
        <begin position="1122"/>
        <end position="1195"/>
    </location>
</feature>
<dbReference type="NCBIfam" id="TIGR01733">
    <property type="entry name" value="AA-adenyl-dom"/>
    <property type="match status" value="1"/>
</dbReference>
<dbReference type="InterPro" id="IPR008271">
    <property type="entry name" value="Ser/Thr_kinase_AS"/>
</dbReference>
<dbReference type="PROSITE" id="PS00455">
    <property type="entry name" value="AMP_BINDING"/>
    <property type="match status" value="1"/>
</dbReference>
<evidence type="ECO:0000256" key="7">
    <source>
        <dbReference type="ARBA" id="ARBA00022741"/>
    </source>
</evidence>
<evidence type="ECO:0000256" key="10">
    <source>
        <dbReference type="ARBA" id="ARBA00047899"/>
    </source>
</evidence>
<evidence type="ECO:0000256" key="5">
    <source>
        <dbReference type="ARBA" id="ARBA00022598"/>
    </source>
</evidence>
<feature type="domain" description="Protein kinase" evidence="13">
    <location>
        <begin position="1822"/>
        <end position="2112"/>
    </location>
</feature>
<evidence type="ECO:0000256" key="9">
    <source>
        <dbReference type="ARBA" id="ARBA00022840"/>
    </source>
</evidence>
<evidence type="ECO:0000256" key="1">
    <source>
        <dbReference type="ARBA" id="ARBA00012513"/>
    </source>
</evidence>
<dbReference type="Gene3D" id="3.40.50.12780">
    <property type="entry name" value="N-terminal domain of ligase-like"/>
    <property type="match status" value="1"/>
</dbReference>
<feature type="domain" description="Carrier" evidence="14">
    <location>
        <begin position="32"/>
        <end position="108"/>
    </location>
</feature>
<dbReference type="Gene3D" id="3.30.559.10">
    <property type="entry name" value="Chloramphenicol acetyltransferase-like domain"/>
    <property type="match status" value="2"/>
</dbReference>
<dbReference type="InterPro" id="IPR006162">
    <property type="entry name" value="Ppantetheine_attach_site"/>
</dbReference>
<dbReference type="GO" id="GO:0005524">
    <property type="term" value="F:ATP binding"/>
    <property type="evidence" value="ECO:0007669"/>
    <property type="project" value="UniProtKB-KW"/>
</dbReference>
<dbReference type="InterPro" id="IPR010071">
    <property type="entry name" value="AA_adenyl_dom"/>
</dbReference>
<dbReference type="OrthoDB" id="416786at2759"/>
<accession>A0A194VVW1</accession>
<dbReference type="Gene3D" id="1.10.510.10">
    <property type="entry name" value="Transferase(Phosphotransferase) domain 1"/>
    <property type="match status" value="1"/>
</dbReference>
<sequence length="2205" mass="242423">MSASFDLHKARDSLSTQEVQQTMDIMSAQPELSIESIKDRLRSIWAEILEEDPSAISDEDVFFELGGDSISAQNLITAAGKQGIVLTMEQIFINSSLEEMAGTAQVADVQDLAVIPEPFTLQNGSSSLDETLDEIAIQCNLDKGRVESVYPCSPMQESLATELDGSKNAYVRQFVFKISNAGLLDGLRRAWEDTVRANPVLRTRICQLRGTFGYIQAVVDEDARWNTVDAPLSGFLTQDVSIQMSPEEPFSRLTVVADADEAGNSRLHLVWTIHHALCDGQSVTEILREVARRFRGESIPARPPFESFIRSGAITPDPEQERLFWRQSLSGMNPTPYPSTAPGREHRAQSTSKLEHSLSFERLPPFGVTKALILRAAWAILLSHYTGTEDVGFGAINNGRLSAVQGIAEMTGPTINLVPVALRVDPTQTVASFLAGVRQKVAEAASFEHSGISRIRKHLLGEDSTAIGFQSLFIVHSEPFHHAIAPEMQTLGLEYVEELGKQEEHPYPLVLSLTLSRGAVVGLCIEYDEQVLSFMQVQNLVHHFQAVLTQLCHSTTDTSLGSISPFGDHDLARIRQWNSSTPPTEETCIHHLFRKQVLKEPDAIAVCSMEQSFTYSQVDAYSSSLARRLVEVGVPGTFVAVCFEKSIWTVVAILAVFKAGGVYVPIDPAHPRGRIEEVVQTVQIKVALASPTSATVLEGLPIRILTVQNGSLDLSDAGQEQVSMSLPSSLAYLLFTSGSTGKPKGILMSHSAICTSIIHHGREFHAGPHWRTLQFGSHTFDLSICEFFTTLAFGGCVCIPSEDDRLNNLAGAITALNVNTMVVAPTVANLVVPSEVPTVKTLIIGGEPVTLEHITRWAGHVALTTAYGPSETAVWCSANLRVSVDANPKNIGRGIGATMWITNPDNYHQLTAIGCVGEIVISGALLGSGYFNDKKTTDDAFVPAPQWLEDLNPSSPFKMLYRSGDLARYNPDGTFHIVGRRDTQVKLRGLRVELGEIENQVMAHGTVATVLAALPATGPCARQIVCVVCANRSDLRAQGSSDFLISKSSQPLSEKLKRHLSHVLPSYMVPTIWIVLEQMPLLISGKVDRKALQLWVANMSIDIYRELMNESVSETAAEVVPGSQADKLRQLWSETLSVPAENIGLQTSFLGLGGDSISAIQVVSRAKKIGLPVTVREIISSKTLGRLAVLVDESLSRDPLKTHQLQDTAPTDDVLRSYKQELASRLTRHPSAKVEDAYILSPFQREIMKARMVNPSIFLLSWQMEIFDSQPIDLEKLAWAWRLVVRKYPILRSIFLRDARGSVQVVLADVGPEVSISVASAAEAEPTFAMTKTPVVDECFLPHRAHFIQHGDRYFVHIELDHLVIDGWSLKSIKTALLEAYTTEGVTALSSPPSYKAFVTAHHPDRVEADNRHWALALQQQRPCLIASKRSSKPGEELRHFSPAKTIIYLPDIKLQSVTAFSVQHGITSASIFDAAWAKTLSVYTHSPDVAFEYVVSGRDEDIPGVFDIVGPLINVLPYHLEDVSPHGGPLELARLAQRMQEQRAEDSLHTASNVREVVENDLRMGKLFNTALNFQKRPTAVEVANVRIDDDVRKSKDPWHKLKNFFRISSFNGEKRPVVPDHSHASFKSDSKTSFRQSKFFSTVGRLRSTTTTSEGHPLDETLSPTANANPYFAHQGPPALRHHNEGSVPPSPPDTPEFKIDGPNGTTAEHPTAATKEELARKLRRVASAPNAQGMFSNSGSGDRPATAELGKEPLVVNKSASTLGLVETKHEGDANSLVVPDADILGSLPPPGRTPLAFRRTYSSNSIKVRNVEVGPQSFDKIKLIGKGDVGKVYLVKEKKSSRLYAMKVLSKKEMIKRNKIKRALAEQEILATSNHPFIVTLYHSFQSEDYLYLCMEYCSGGEFFRALQTRPGKCIPEDDARFYAAEVTAALEYLHLMGFIYRDLKPENILLHQSGHIMLSDFDLSKQSDPGGKPTMIVGKNGASTTSLPTIDTKSCIANFRTNSFVGTEEYIAPEVIKGSGHTSAVDWWTLGILIYEMLYGTTPFKGKNRNATFANILREDIPFPDHAGAPQISNLCKSLIRKLLIKDENRRLGARAGASDIKVHPFFRTTQWALIRHMKPPIVPSQGRGIDTINFRNVKESDSVDISASRPMPLKGVPLDSGLATPGGEVVDPFEEFNSVTLHHDGDDHDSDIGYDSSPH</sequence>
<gene>
    <name evidence="15" type="ORF">VM1G_03339</name>
</gene>
<keyword evidence="9" id="KW-0067">ATP-binding</keyword>
<dbReference type="PROSITE" id="PS50011">
    <property type="entry name" value="PROTEIN_KINASE_DOM"/>
    <property type="match status" value="1"/>
</dbReference>
<dbReference type="GO" id="GO:0031177">
    <property type="term" value="F:phosphopantetheine binding"/>
    <property type="evidence" value="ECO:0007669"/>
    <property type="project" value="InterPro"/>
</dbReference>
<dbReference type="InterPro" id="IPR000873">
    <property type="entry name" value="AMP-dep_synth/lig_dom"/>
</dbReference>
<evidence type="ECO:0000259" key="13">
    <source>
        <dbReference type="PROSITE" id="PS50011"/>
    </source>
</evidence>
<dbReference type="SMR" id="A0A194VVW1"/>
<dbReference type="Gene3D" id="1.10.1200.10">
    <property type="entry name" value="ACP-like"/>
    <property type="match status" value="2"/>
</dbReference>
<evidence type="ECO:0000256" key="12">
    <source>
        <dbReference type="SAM" id="MobiDB-lite"/>
    </source>
</evidence>
<dbReference type="GO" id="GO:0044550">
    <property type="term" value="P:secondary metabolite biosynthetic process"/>
    <property type="evidence" value="ECO:0007669"/>
    <property type="project" value="TreeGrafter"/>
</dbReference>
<evidence type="ECO:0000256" key="6">
    <source>
        <dbReference type="ARBA" id="ARBA00022679"/>
    </source>
</evidence>
<dbReference type="SMART" id="SM00220">
    <property type="entry name" value="S_TKc"/>
    <property type="match status" value="1"/>
</dbReference>
<comment type="catalytic activity">
    <reaction evidence="10">
        <text>L-threonyl-[protein] + ATP = O-phospho-L-threonyl-[protein] + ADP + H(+)</text>
        <dbReference type="Rhea" id="RHEA:46608"/>
        <dbReference type="Rhea" id="RHEA-COMP:11060"/>
        <dbReference type="Rhea" id="RHEA-COMP:11605"/>
        <dbReference type="ChEBI" id="CHEBI:15378"/>
        <dbReference type="ChEBI" id="CHEBI:30013"/>
        <dbReference type="ChEBI" id="CHEBI:30616"/>
        <dbReference type="ChEBI" id="CHEBI:61977"/>
        <dbReference type="ChEBI" id="CHEBI:456216"/>
        <dbReference type="EC" id="2.7.11.1"/>
    </reaction>
</comment>
<evidence type="ECO:0000256" key="2">
    <source>
        <dbReference type="ARBA" id="ARBA00022450"/>
    </source>
</evidence>
<dbReference type="GO" id="GO:0043041">
    <property type="term" value="P:amino acid activation for nonribosomal peptide biosynthetic process"/>
    <property type="evidence" value="ECO:0007669"/>
    <property type="project" value="TreeGrafter"/>
</dbReference>
<dbReference type="InterPro" id="IPR000719">
    <property type="entry name" value="Prot_kinase_dom"/>
</dbReference>
<dbReference type="Pfam" id="PF00668">
    <property type="entry name" value="Condensation"/>
    <property type="match status" value="2"/>
</dbReference>
<dbReference type="CDD" id="cd05574">
    <property type="entry name" value="STKc_phototropin_like"/>
    <property type="match status" value="1"/>
</dbReference>
<evidence type="ECO:0000313" key="16">
    <source>
        <dbReference type="Proteomes" id="UP000078559"/>
    </source>
</evidence>
<dbReference type="Gene3D" id="3.30.559.30">
    <property type="entry name" value="Nonribosomal peptide synthetase, condensation domain"/>
    <property type="match status" value="2"/>
</dbReference>
<keyword evidence="2" id="KW-0596">Phosphopantetheine</keyword>
<dbReference type="PROSITE" id="PS50075">
    <property type="entry name" value="CARRIER"/>
    <property type="match status" value="2"/>
</dbReference>
<dbReference type="FunFam" id="3.40.50.12780:FF:000014">
    <property type="entry name" value="Nonribosomal peptide synthetase 1"/>
    <property type="match status" value="1"/>
</dbReference>
<dbReference type="InterPro" id="IPR045851">
    <property type="entry name" value="AMP-bd_C_sf"/>
</dbReference>
<dbReference type="Gene3D" id="3.30.300.30">
    <property type="match status" value="1"/>
</dbReference>
<dbReference type="Proteomes" id="UP000078559">
    <property type="component" value="Chromosome 3"/>
</dbReference>
<dbReference type="SUPFAM" id="SSF56801">
    <property type="entry name" value="Acetyl-CoA synthetase-like"/>
    <property type="match status" value="1"/>
</dbReference>